<protein>
    <submittedName>
        <fullName evidence="1">Uncharacterized protein</fullName>
    </submittedName>
</protein>
<reference evidence="1" key="1">
    <citation type="submission" date="2021-02" db="EMBL/GenBank/DDBJ databases">
        <authorList>
            <person name="Dougan E. K."/>
            <person name="Rhodes N."/>
            <person name="Thang M."/>
            <person name="Chan C."/>
        </authorList>
    </citation>
    <scope>NUCLEOTIDE SEQUENCE</scope>
</reference>
<proteinExistence type="predicted"/>
<accession>A0A813IM54</accession>
<name>A0A813IM54_POLGL</name>
<comment type="caution">
    <text evidence="1">The sequence shown here is derived from an EMBL/GenBank/DDBJ whole genome shotgun (WGS) entry which is preliminary data.</text>
</comment>
<feature type="non-terminal residue" evidence="1">
    <location>
        <position position="84"/>
    </location>
</feature>
<dbReference type="AlphaFoldDB" id="A0A813IM54"/>
<gene>
    <name evidence="1" type="ORF">PGLA2088_LOCUS9941</name>
</gene>
<sequence>LPHSFSAFSKPEFQDLFHAKFLPVLIFAACRTQPCLFTDRQPQRRVLLVLDGVASRSSFVCEGVLSRSASAVLDSLRLSRRSHS</sequence>
<evidence type="ECO:0000313" key="1">
    <source>
        <dbReference type="EMBL" id="CAE8652748.1"/>
    </source>
</evidence>
<dbReference type="EMBL" id="CAJNNW010011078">
    <property type="protein sequence ID" value="CAE8652748.1"/>
    <property type="molecule type" value="Genomic_DNA"/>
</dbReference>
<organism evidence="1 2">
    <name type="scientific">Polarella glacialis</name>
    <name type="common">Dinoflagellate</name>
    <dbReference type="NCBI Taxonomy" id="89957"/>
    <lineage>
        <taxon>Eukaryota</taxon>
        <taxon>Sar</taxon>
        <taxon>Alveolata</taxon>
        <taxon>Dinophyceae</taxon>
        <taxon>Suessiales</taxon>
        <taxon>Suessiaceae</taxon>
        <taxon>Polarella</taxon>
    </lineage>
</organism>
<dbReference type="Proteomes" id="UP000626109">
    <property type="component" value="Unassembled WGS sequence"/>
</dbReference>
<evidence type="ECO:0000313" key="2">
    <source>
        <dbReference type="Proteomes" id="UP000626109"/>
    </source>
</evidence>